<protein>
    <submittedName>
        <fullName evidence="4">Uncharacterized protein</fullName>
    </submittedName>
</protein>
<keyword evidence="2" id="KW-0472">Membrane</keyword>
<name>A0A8J9T267_PHATR</name>
<keyword evidence="2" id="KW-0812">Transmembrane</keyword>
<reference evidence="4" key="1">
    <citation type="submission" date="2022-02" db="EMBL/GenBank/DDBJ databases">
        <authorList>
            <person name="Giguere J D."/>
        </authorList>
    </citation>
    <scope>NUCLEOTIDE SEQUENCE</scope>
    <source>
        <strain evidence="4">CCAP 1055/1</strain>
    </source>
</reference>
<feature type="transmembrane region" description="Helical" evidence="2">
    <location>
        <begin position="368"/>
        <end position="394"/>
    </location>
</feature>
<organism evidence="4">
    <name type="scientific">Phaeodactylum tricornutum</name>
    <name type="common">Diatom</name>
    <dbReference type="NCBI Taxonomy" id="2850"/>
    <lineage>
        <taxon>Eukaryota</taxon>
        <taxon>Sar</taxon>
        <taxon>Stramenopiles</taxon>
        <taxon>Ochrophyta</taxon>
        <taxon>Bacillariophyta</taxon>
        <taxon>Bacillariophyceae</taxon>
        <taxon>Bacillariophycidae</taxon>
        <taxon>Naviculales</taxon>
        <taxon>Phaeodactylaceae</taxon>
        <taxon>Phaeodactylum</taxon>
    </lineage>
</organism>
<feature type="region of interest" description="Disordered" evidence="1">
    <location>
        <begin position="272"/>
        <end position="319"/>
    </location>
</feature>
<keyword evidence="2" id="KW-1133">Transmembrane helix</keyword>
<proteinExistence type="predicted"/>
<feature type="signal peptide" evidence="3">
    <location>
        <begin position="1"/>
        <end position="23"/>
    </location>
</feature>
<feature type="transmembrane region" description="Helical" evidence="2">
    <location>
        <begin position="207"/>
        <end position="231"/>
    </location>
</feature>
<gene>
    <name evidence="4" type="ORF">PTTT1_LOCUS38645</name>
</gene>
<dbReference type="EMBL" id="OU594944">
    <property type="protein sequence ID" value="CAG9288472.1"/>
    <property type="molecule type" value="Genomic_DNA"/>
</dbReference>
<feature type="chain" id="PRO_5035460036" evidence="3">
    <location>
        <begin position="24"/>
        <end position="563"/>
    </location>
</feature>
<feature type="compositionally biased region" description="Polar residues" evidence="1">
    <location>
        <begin position="286"/>
        <end position="299"/>
    </location>
</feature>
<dbReference type="Proteomes" id="UP000836788">
    <property type="component" value="Chromosome 3"/>
</dbReference>
<evidence type="ECO:0000256" key="1">
    <source>
        <dbReference type="SAM" id="MobiDB-lite"/>
    </source>
</evidence>
<evidence type="ECO:0000256" key="2">
    <source>
        <dbReference type="SAM" id="Phobius"/>
    </source>
</evidence>
<keyword evidence="3" id="KW-0732">Signal</keyword>
<evidence type="ECO:0000256" key="3">
    <source>
        <dbReference type="SAM" id="SignalP"/>
    </source>
</evidence>
<dbReference type="OMA" id="MSACHHI"/>
<accession>A0A8J9T267</accession>
<evidence type="ECO:0000313" key="4">
    <source>
        <dbReference type="EMBL" id="CAG9288472.1"/>
    </source>
</evidence>
<dbReference type="AlphaFoldDB" id="A0A8J9T267"/>
<sequence length="563" mass="61743">MSVRMRVVAIVVLWLGWTAAALGDAPVERATVPYLRTEPALVVATVRKDSFPEHNNTATVRVLDDAMPYSYEESLTIEFLEYTSCAGNDVCVDCNHAVGCHWCSHDDSCHAIGSVHGCTFGASCDSGNDDNNKNNTDTSGCLQHETCSDCALSSKLCHWCGHDNACHAIGSVYGCVTGVDCYSNERCHRKVPEALNKHDFTFTQMGFLPMMLVILVGSCLFCCLSSCFCVASGVKGAYDDLADLATTDHRRYDGDDLVALGEPLLMVQSTENEPVATDGDSDNAREPTQGQVDTEQPLNVTDEANEDQLSPETEETPLVEGQENNPIATGYVQLCDMFHTPAGQQPELVLAPPRHSIRSRQPRHMQRLYNMCVVMYILLTTLVVGLVVAAIRYYPKAPVYNICNDSVAWKSLIDSMASMKVSADFELLASISNPNHFDVALDMGKGSFTHDHAFVGTFEIPPVTAKAMSITDMMIIASFSPDKWDALSLTAEYYRGKLVLAVDAEATIRVPVLADYSFTTTVKNMKVRVNEMADRSLCACPTWNEPKKIYLAGIESVPDFMHL</sequence>